<evidence type="ECO:0000256" key="4">
    <source>
        <dbReference type="ARBA" id="ARBA00022737"/>
    </source>
</evidence>
<feature type="domain" description="C2H2-type" evidence="13">
    <location>
        <begin position="369"/>
        <end position="396"/>
    </location>
</feature>
<feature type="compositionally biased region" description="Polar residues" evidence="12">
    <location>
        <begin position="633"/>
        <end position="649"/>
    </location>
</feature>
<keyword evidence="6" id="KW-0862">Zinc</keyword>
<dbReference type="AlphaFoldDB" id="A0A3Q2FFU4"/>
<feature type="region of interest" description="Disordered" evidence="12">
    <location>
        <begin position="169"/>
        <end position="188"/>
    </location>
</feature>
<keyword evidence="4" id="KW-0677">Repeat</keyword>
<dbReference type="FunFam" id="3.30.160.60:FF:001136">
    <property type="entry name" value="Zinc finger protein 408"/>
    <property type="match status" value="1"/>
</dbReference>
<evidence type="ECO:0000259" key="13">
    <source>
        <dbReference type="PROSITE" id="PS50157"/>
    </source>
</evidence>
<dbReference type="SMART" id="SM00355">
    <property type="entry name" value="ZnF_C2H2"/>
    <property type="match status" value="10"/>
</dbReference>
<evidence type="ECO:0000256" key="6">
    <source>
        <dbReference type="ARBA" id="ARBA00022833"/>
    </source>
</evidence>
<organism evidence="14 15">
    <name type="scientific">Cyprinodon variegatus</name>
    <name type="common">Sheepshead minnow</name>
    <dbReference type="NCBI Taxonomy" id="28743"/>
    <lineage>
        <taxon>Eukaryota</taxon>
        <taxon>Metazoa</taxon>
        <taxon>Chordata</taxon>
        <taxon>Craniata</taxon>
        <taxon>Vertebrata</taxon>
        <taxon>Euteleostomi</taxon>
        <taxon>Actinopterygii</taxon>
        <taxon>Neopterygii</taxon>
        <taxon>Teleostei</taxon>
        <taxon>Neoteleostei</taxon>
        <taxon>Acanthomorphata</taxon>
        <taxon>Ovalentaria</taxon>
        <taxon>Atherinomorphae</taxon>
        <taxon>Cyprinodontiformes</taxon>
        <taxon>Cyprinodontidae</taxon>
        <taxon>Cyprinodon</taxon>
    </lineage>
</organism>
<name>A0A3Q2FFU4_CYPVA</name>
<keyword evidence="5 11" id="KW-0863">Zinc-finger</keyword>
<dbReference type="GO" id="GO:0010468">
    <property type="term" value="P:regulation of gene expression"/>
    <property type="evidence" value="ECO:0007669"/>
    <property type="project" value="TreeGrafter"/>
</dbReference>
<evidence type="ECO:0000256" key="5">
    <source>
        <dbReference type="ARBA" id="ARBA00022771"/>
    </source>
</evidence>
<feature type="compositionally biased region" description="Basic residues" evidence="12">
    <location>
        <begin position="216"/>
        <end position="236"/>
    </location>
</feature>
<dbReference type="InterPro" id="IPR050331">
    <property type="entry name" value="Zinc_finger"/>
</dbReference>
<dbReference type="PANTHER" id="PTHR16515:SF49">
    <property type="entry name" value="GASTRULA ZINC FINGER PROTEIN XLCGF49.1-LIKE-RELATED"/>
    <property type="match status" value="1"/>
</dbReference>
<feature type="domain" description="C2H2-type" evidence="13">
    <location>
        <begin position="542"/>
        <end position="569"/>
    </location>
</feature>
<feature type="domain" description="C2H2-type" evidence="13">
    <location>
        <begin position="425"/>
        <end position="452"/>
    </location>
</feature>
<comment type="subcellular location">
    <subcellularLocation>
        <location evidence="1">Nucleus</location>
    </subcellularLocation>
</comment>
<dbReference type="GO" id="GO:0005634">
    <property type="term" value="C:nucleus"/>
    <property type="evidence" value="ECO:0007669"/>
    <property type="project" value="UniProtKB-SubCell"/>
</dbReference>
<feature type="region of interest" description="Disordered" evidence="12">
    <location>
        <begin position="614"/>
        <end position="695"/>
    </location>
</feature>
<dbReference type="SUPFAM" id="SSF57667">
    <property type="entry name" value="beta-beta-alpha zinc fingers"/>
    <property type="match status" value="5"/>
</dbReference>
<dbReference type="KEGG" id="cvg:107091096"/>
<evidence type="ECO:0000313" key="15">
    <source>
        <dbReference type="Proteomes" id="UP000265020"/>
    </source>
</evidence>
<dbReference type="PANTHER" id="PTHR16515">
    <property type="entry name" value="PR DOMAIN ZINC FINGER PROTEIN"/>
    <property type="match status" value="1"/>
</dbReference>
<dbReference type="OrthoDB" id="8442202at2759"/>
<dbReference type="GeneTree" id="ENSGT00930000151062"/>
<dbReference type="FunFam" id="3.30.160.60:FF:000328">
    <property type="entry name" value="Zinc finger protein 1079"/>
    <property type="match status" value="1"/>
</dbReference>
<feature type="compositionally biased region" description="Basic and acidic residues" evidence="12">
    <location>
        <begin position="179"/>
        <end position="188"/>
    </location>
</feature>
<feature type="compositionally biased region" description="Basic residues" evidence="12">
    <location>
        <begin position="652"/>
        <end position="665"/>
    </location>
</feature>
<feature type="compositionally biased region" description="Basic and acidic residues" evidence="12">
    <location>
        <begin position="203"/>
        <end position="215"/>
    </location>
</feature>
<dbReference type="InterPro" id="IPR046341">
    <property type="entry name" value="SET_dom_sf"/>
</dbReference>
<feature type="compositionally biased region" description="Basic and acidic residues" evidence="12">
    <location>
        <begin position="621"/>
        <end position="631"/>
    </location>
</feature>
<evidence type="ECO:0000256" key="10">
    <source>
        <dbReference type="ARBA" id="ARBA00023242"/>
    </source>
</evidence>
<feature type="domain" description="C2H2-type" evidence="13">
    <location>
        <begin position="487"/>
        <end position="514"/>
    </location>
</feature>
<dbReference type="RefSeq" id="XP_015240330.1">
    <property type="nucleotide sequence ID" value="XM_015384844.1"/>
</dbReference>
<evidence type="ECO:0000256" key="9">
    <source>
        <dbReference type="ARBA" id="ARBA00023163"/>
    </source>
</evidence>
<comment type="similarity">
    <text evidence="2">Belongs to the krueppel C2H2-type zinc-finger protein family.</text>
</comment>
<feature type="region of interest" description="Disordered" evidence="12">
    <location>
        <begin position="292"/>
        <end position="335"/>
    </location>
</feature>
<sequence length="790" mass="88240">MACPLPPILSDLTSFISSVIPHGFALGPSLLCEGSVGLWWVGRALQAGALLGRRDDTQWVAKRVPGPENHIQGSEPTGSNQATRVGFSSSGDKKEQMRTSATPEAPVQGAIWFKFACRARCRAQQNVVVQCACDKVCEGVCVDVCLRVCQDIHPGTELVVYDDAAGKGLRSGDAGENVKQSKESETKVTNKAKILEEENLKEMNESLQHEKDHHKQTNTVVKQRRSSTQGRKRKMKTIQNEQSLDSDKKQERLTDSVAMEPELPVPPPVRTSSRLAAKPRLFHRLSIRSGCPIERSDSSKETEVQSKDSYTSSPTETESSAVASPAKEALRRKSENRERRYRCSSCGKSFYQLGHLKKHQFSHTEEKPFKCPDCGKSYTSSESFRAHQLSHRGERPFSCPHCEKTYGLKRDLKEHLVLHTGEKPYTCQHCGKSFARRPSLRVHCLLHCSRKVHMQSPKVQCTVCSKQLANLNSLRNHMKLHSGEKPHICQNCGKRFSQKGNLESHLRVHSGERPFACPECLQTFTQKSDLQRHMFSHTERGFLCSFCGRSLRDPHSLRYHERLHTGERPHCCLICGKGYTMATKLRRHMRSSHLKEKPYSCSCGAAYTLKQSLLRHQAQHQSEEGAQREVENTEANGNNEKAAQESIASVCSHRKPIRGRPKKTAHPPETGEKDKGEEKQTTEKPREKGKDEKLKTLEASTVEVAADVQPSVVYVHTEDLSGVTSRPLLLSTDGSMPVGMESELVEVVISDCAEQCIVVQGQQRLGDLLFLQEEADGLCTVAQTVEINTA</sequence>
<feature type="region of interest" description="Disordered" evidence="12">
    <location>
        <begin position="64"/>
        <end position="102"/>
    </location>
</feature>
<dbReference type="GO" id="GO:0003677">
    <property type="term" value="F:DNA binding"/>
    <property type="evidence" value="ECO:0007669"/>
    <property type="project" value="UniProtKB-KW"/>
</dbReference>
<feature type="domain" description="C2H2-type" evidence="13">
    <location>
        <begin position="599"/>
        <end position="625"/>
    </location>
</feature>
<proteinExistence type="inferred from homology"/>
<dbReference type="GO" id="GO:0008270">
    <property type="term" value="F:zinc ion binding"/>
    <property type="evidence" value="ECO:0007669"/>
    <property type="project" value="UniProtKB-KW"/>
</dbReference>
<evidence type="ECO:0000256" key="11">
    <source>
        <dbReference type="PROSITE-ProRule" id="PRU00042"/>
    </source>
</evidence>
<feature type="compositionally biased region" description="Polar residues" evidence="12">
    <location>
        <begin position="71"/>
        <end position="90"/>
    </location>
</feature>
<dbReference type="FunFam" id="3.30.160.60:FF:000100">
    <property type="entry name" value="Zinc finger 45-like"/>
    <property type="match status" value="1"/>
</dbReference>
<feature type="region of interest" description="Disordered" evidence="12">
    <location>
        <begin position="203"/>
        <end position="277"/>
    </location>
</feature>
<feature type="compositionally biased region" description="Basic and acidic residues" evidence="12">
    <location>
        <begin position="669"/>
        <end position="695"/>
    </location>
</feature>
<feature type="domain" description="C2H2-type" evidence="13">
    <location>
        <begin position="515"/>
        <end position="542"/>
    </location>
</feature>
<dbReference type="FunFam" id="3.30.160.60:FF:000358">
    <property type="entry name" value="zinc finger protein 24"/>
    <property type="match status" value="1"/>
</dbReference>
<dbReference type="InterPro" id="IPR013087">
    <property type="entry name" value="Znf_C2H2_type"/>
</dbReference>
<evidence type="ECO:0000256" key="7">
    <source>
        <dbReference type="ARBA" id="ARBA00023015"/>
    </source>
</evidence>
<reference evidence="14" key="1">
    <citation type="submission" date="2025-08" db="UniProtKB">
        <authorList>
            <consortium name="Ensembl"/>
        </authorList>
    </citation>
    <scope>IDENTIFICATION</scope>
</reference>
<feature type="compositionally biased region" description="Basic and acidic residues" evidence="12">
    <location>
        <begin position="294"/>
        <end position="306"/>
    </location>
</feature>
<dbReference type="GeneID" id="107091096"/>
<reference evidence="14" key="2">
    <citation type="submission" date="2025-09" db="UniProtKB">
        <authorList>
            <consortium name="Ensembl"/>
        </authorList>
    </citation>
    <scope>IDENTIFICATION</scope>
</reference>
<evidence type="ECO:0000313" key="14">
    <source>
        <dbReference type="Ensembl" id="ENSCVAP00000002485.1"/>
    </source>
</evidence>
<evidence type="ECO:0000256" key="2">
    <source>
        <dbReference type="ARBA" id="ARBA00006991"/>
    </source>
</evidence>
<evidence type="ECO:0000256" key="8">
    <source>
        <dbReference type="ARBA" id="ARBA00023125"/>
    </source>
</evidence>
<dbReference type="FunFam" id="3.30.160.60:FF:001480">
    <property type="entry name" value="Si:cabz01071911.3"/>
    <property type="match status" value="1"/>
</dbReference>
<feature type="domain" description="C2H2-type" evidence="13">
    <location>
        <begin position="341"/>
        <end position="368"/>
    </location>
</feature>
<keyword evidence="15" id="KW-1185">Reference proteome</keyword>
<keyword evidence="3" id="KW-0479">Metal-binding</keyword>
<dbReference type="InterPro" id="IPR036236">
    <property type="entry name" value="Znf_C2H2_sf"/>
</dbReference>
<dbReference type="FunFam" id="3.30.160.60:FF:000688">
    <property type="entry name" value="zinc finger protein 197 isoform X1"/>
    <property type="match status" value="1"/>
</dbReference>
<dbReference type="FunFam" id="3.30.160.60:FF:000110">
    <property type="entry name" value="Zinc finger protein-like"/>
    <property type="match status" value="1"/>
</dbReference>
<feature type="compositionally biased region" description="Basic and acidic residues" evidence="12">
    <location>
        <begin position="245"/>
        <end position="254"/>
    </location>
</feature>
<dbReference type="Proteomes" id="UP000265020">
    <property type="component" value="Unassembled WGS sequence"/>
</dbReference>
<dbReference type="Ensembl" id="ENSCVAT00000011641.1">
    <property type="protein sequence ID" value="ENSCVAP00000002485.1"/>
    <property type="gene ID" value="ENSCVAG00000003585.1"/>
</dbReference>
<accession>A0A3Q2FFU4</accession>
<keyword evidence="10" id="KW-0539">Nucleus</keyword>
<dbReference type="STRING" id="28743.ENSCVAP00000002485"/>
<evidence type="ECO:0000256" key="12">
    <source>
        <dbReference type="SAM" id="MobiDB-lite"/>
    </source>
</evidence>
<dbReference type="RefSeq" id="XP_015240329.1">
    <property type="nucleotide sequence ID" value="XM_015384843.1"/>
</dbReference>
<keyword evidence="9" id="KW-0804">Transcription</keyword>
<dbReference type="CTD" id="79797"/>
<protein>
    <submittedName>
        <fullName evidence="14">Zinc finger protein 408</fullName>
    </submittedName>
</protein>
<dbReference type="Pfam" id="PF00096">
    <property type="entry name" value="zf-C2H2"/>
    <property type="match status" value="5"/>
</dbReference>
<keyword evidence="8" id="KW-0238">DNA-binding</keyword>
<evidence type="ECO:0000256" key="3">
    <source>
        <dbReference type="ARBA" id="ARBA00022723"/>
    </source>
</evidence>
<dbReference type="FunFam" id="3.30.160.60:FF:000849">
    <property type="entry name" value="Zinc finger protein 408"/>
    <property type="match status" value="1"/>
</dbReference>
<dbReference type="PROSITE" id="PS50157">
    <property type="entry name" value="ZINC_FINGER_C2H2_2"/>
    <property type="match status" value="10"/>
</dbReference>
<evidence type="ECO:0000256" key="1">
    <source>
        <dbReference type="ARBA" id="ARBA00004123"/>
    </source>
</evidence>
<feature type="domain" description="C2H2-type" evidence="13">
    <location>
        <begin position="459"/>
        <end position="486"/>
    </location>
</feature>
<dbReference type="Gene3D" id="3.30.160.60">
    <property type="entry name" value="Classic Zinc Finger"/>
    <property type="match status" value="10"/>
</dbReference>
<keyword evidence="7" id="KW-0805">Transcription regulation</keyword>
<dbReference type="Gene3D" id="2.170.270.10">
    <property type="entry name" value="SET domain"/>
    <property type="match status" value="1"/>
</dbReference>
<feature type="domain" description="C2H2-type" evidence="13">
    <location>
        <begin position="570"/>
        <end position="598"/>
    </location>
</feature>
<dbReference type="OMA" id="QCIVVQG"/>
<feature type="domain" description="C2H2-type" evidence="13">
    <location>
        <begin position="397"/>
        <end position="424"/>
    </location>
</feature>
<dbReference type="PROSITE" id="PS00028">
    <property type="entry name" value="ZINC_FINGER_C2H2_1"/>
    <property type="match status" value="9"/>
</dbReference>
<feature type="compositionally biased region" description="Low complexity" evidence="12">
    <location>
        <begin position="309"/>
        <end position="324"/>
    </location>
</feature>